<name>A0ABZ0TJD2_9SPHI</name>
<dbReference type="EMBL" id="CP139558">
    <property type="protein sequence ID" value="WPU93266.1"/>
    <property type="molecule type" value="Genomic_DNA"/>
</dbReference>
<proteinExistence type="predicted"/>
<evidence type="ECO:0000259" key="2">
    <source>
        <dbReference type="Pfam" id="PF03544"/>
    </source>
</evidence>
<feature type="chain" id="PRO_5046212855" evidence="1">
    <location>
        <begin position="28"/>
        <end position="149"/>
    </location>
</feature>
<dbReference type="Pfam" id="PF03544">
    <property type="entry name" value="TonB_C"/>
    <property type="match status" value="1"/>
</dbReference>
<dbReference type="Gene3D" id="3.30.1150.10">
    <property type="match status" value="1"/>
</dbReference>
<reference evidence="3 4" key="1">
    <citation type="submission" date="2023-11" db="EMBL/GenBank/DDBJ databases">
        <title>Analysis of the Genomes of Mucilaginibacter gossypii cycad 4 and M. sabulilitoris SNA2: microbes with the potential for plant growth promotion.</title>
        <authorList>
            <person name="Hirsch A.M."/>
            <person name="Humm E."/>
            <person name="Rubbi M."/>
            <person name="Del Vecchio G."/>
            <person name="Ha S.M."/>
            <person name="Pellegrini M."/>
            <person name="Gunsalus R.P."/>
        </authorList>
    </citation>
    <scope>NUCLEOTIDE SEQUENCE [LARGE SCALE GENOMIC DNA]</scope>
    <source>
        <strain evidence="3 4">SNA2</strain>
    </source>
</reference>
<dbReference type="PROSITE" id="PS51257">
    <property type="entry name" value="PROKAR_LIPOPROTEIN"/>
    <property type="match status" value="1"/>
</dbReference>
<keyword evidence="1" id="KW-0732">Signal</keyword>
<dbReference type="SUPFAM" id="SSF74653">
    <property type="entry name" value="TolA/TonB C-terminal domain"/>
    <property type="match status" value="1"/>
</dbReference>
<organism evidence="3 4">
    <name type="scientific">Mucilaginibacter sabulilitoris</name>
    <dbReference type="NCBI Taxonomy" id="1173583"/>
    <lineage>
        <taxon>Bacteria</taxon>
        <taxon>Pseudomonadati</taxon>
        <taxon>Bacteroidota</taxon>
        <taxon>Sphingobacteriia</taxon>
        <taxon>Sphingobacteriales</taxon>
        <taxon>Sphingobacteriaceae</taxon>
        <taxon>Mucilaginibacter</taxon>
    </lineage>
</organism>
<evidence type="ECO:0000256" key="1">
    <source>
        <dbReference type="SAM" id="SignalP"/>
    </source>
</evidence>
<dbReference type="Proteomes" id="UP001324380">
    <property type="component" value="Chromosome"/>
</dbReference>
<evidence type="ECO:0000313" key="3">
    <source>
        <dbReference type="EMBL" id="WPU93266.1"/>
    </source>
</evidence>
<protein>
    <submittedName>
        <fullName evidence="3">Energy transducer TonB</fullName>
    </submittedName>
</protein>
<evidence type="ECO:0000313" key="4">
    <source>
        <dbReference type="Proteomes" id="UP001324380"/>
    </source>
</evidence>
<dbReference type="RefSeq" id="WP_321562415.1">
    <property type="nucleotide sequence ID" value="NZ_CP139558.1"/>
</dbReference>
<feature type="domain" description="TonB C-terminal" evidence="2">
    <location>
        <begin position="73"/>
        <end position="144"/>
    </location>
</feature>
<accession>A0ABZ0TJD2</accession>
<sequence>MTGRNKISLIAIIVTFLSCFVINNSFAQNSKNTCKGKQDSILHKFVYTTVDIMPEPQNGLKTLSDSLMKHLKYPTNKGDFQGKVIIAFVIEPDGKIDGQRVIRNLFGSDFTFSQQLFKIVKSFKWEPGLCKGKPVPVLYPLPINIGIQE</sequence>
<keyword evidence="4" id="KW-1185">Reference proteome</keyword>
<gene>
    <name evidence="3" type="ORF">SNE25_28500</name>
</gene>
<feature type="signal peptide" evidence="1">
    <location>
        <begin position="1"/>
        <end position="27"/>
    </location>
</feature>
<dbReference type="InterPro" id="IPR037682">
    <property type="entry name" value="TonB_C"/>
</dbReference>